<protein>
    <submittedName>
        <fullName evidence="2">Uncharacterized protein</fullName>
    </submittedName>
</protein>
<feature type="transmembrane region" description="Helical" evidence="1">
    <location>
        <begin position="37"/>
        <end position="54"/>
    </location>
</feature>
<dbReference type="EMBL" id="FNBK01000002">
    <property type="protein sequence ID" value="SDE87594.1"/>
    <property type="molecule type" value="Genomic_DNA"/>
</dbReference>
<keyword evidence="1" id="KW-0812">Transmembrane</keyword>
<proteinExistence type="predicted"/>
<dbReference type="RefSeq" id="WP_092687630.1">
    <property type="nucleotide sequence ID" value="NZ_FNBK01000002.1"/>
</dbReference>
<reference evidence="3" key="1">
    <citation type="submission" date="2016-10" db="EMBL/GenBank/DDBJ databases">
        <authorList>
            <person name="Varghese N."/>
            <person name="Submissions S."/>
        </authorList>
    </citation>
    <scope>NUCLEOTIDE SEQUENCE [LARGE SCALE GENOMIC DNA]</scope>
    <source>
        <strain evidence="3">IBRC-M 10760</strain>
    </source>
</reference>
<sequence>MIPYCDTPGQSVAAAVVGGLLGTVIALAVGFDLAAGVVLAGLLGGLADLAAHVVRGDDQFRAAIAQLRG</sequence>
<keyword evidence="1" id="KW-1133">Transmembrane helix</keyword>
<name>A0A1G7GHK1_9EURY</name>
<feature type="transmembrane region" description="Helical" evidence="1">
    <location>
        <begin position="12"/>
        <end position="31"/>
    </location>
</feature>
<evidence type="ECO:0000256" key="1">
    <source>
        <dbReference type="SAM" id="Phobius"/>
    </source>
</evidence>
<gene>
    <name evidence="2" type="ORF">SAMN05216218_10246</name>
</gene>
<keyword evidence="3" id="KW-1185">Reference proteome</keyword>
<dbReference type="Proteomes" id="UP000199076">
    <property type="component" value="Unassembled WGS sequence"/>
</dbReference>
<organism evidence="2 3">
    <name type="scientific">Halorientalis regularis</name>
    <dbReference type="NCBI Taxonomy" id="660518"/>
    <lineage>
        <taxon>Archaea</taxon>
        <taxon>Methanobacteriati</taxon>
        <taxon>Methanobacteriota</taxon>
        <taxon>Stenosarchaea group</taxon>
        <taxon>Halobacteria</taxon>
        <taxon>Halobacteriales</taxon>
        <taxon>Haloarculaceae</taxon>
        <taxon>Halorientalis</taxon>
    </lineage>
</organism>
<keyword evidence="1" id="KW-0472">Membrane</keyword>
<accession>A0A1G7GHK1</accession>
<dbReference type="AlphaFoldDB" id="A0A1G7GHK1"/>
<evidence type="ECO:0000313" key="2">
    <source>
        <dbReference type="EMBL" id="SDE87594.1"/>
    </source>
</evidence>
<evidence type="ECO:0000313" key="3">
    <source>
        <dbReference type="Proteomes" id="UP000199076"/>
    </source>
</evidence>